<evidence type="ECO:0000256" key="6">
    <source>
        <dbReference type="ARBA" id="ARBA00022967"/>
    </source>
</evidence>
<feature type="transmembrane region" description="Helical" evidence="9">
    <location>
        <begin position="814"/>
        <end position="833"/>
    </location>
</feature>
<dbReference type="InterPro" id="IPR023298">
    <property type="entry name" value="ATPase_P-typ_TM_dom_sf"/>
</dbReference>
<evidence type="ECO:0000313" key="11">
    <source>
        <dbReference type="EMBL" id="OAN50363.1"/>
    </source>
</evidence>
<dbReference type="STRING" id="1285242.A6A04_01885"/>
<dbReference type="SUPFAM" id="SSF81665">
    <property type="entry name" value="Calcium ATPase, transmembrane domain M"/>
    <property type="match status" value="1"/>
</dbReference>
<evidence type="ECO:0000256" key="5">
    <source>
        <dbReference type="ARBA" id="ARBA00022840"/>
    </source>
</evidence>
<keyword evidence="12" id="KW-1185">Reference proteome</keyword>
<dbReference type="SFLD" id="SFLDF00027">
    <property type="entry name" value="p-type_atpase"/>
    <property type="match status" value="1"/>
</dbReference>
<dbReference type="InterPro" id="IPR001757">
    <property type="entry name" value="P_typ_ATPase"/>
</dbReference>
<dbReference type="PANTHER" id="PTHR42861">
    <property type="entry name" value="CALCIUM-TRANSPORTING ATPASE"/>
    <property type="match status" value="1"/>
</dbReference>
<dbReference type="PRINTS" id="PR00119">
    <property type="entry name" value="CATATPASE"/>
</dbReference>
<dbReference type="InterPro" id="IPR044492">
    <property type="entry name" value="P_typ_ATPase_HD_dom"/>
</dbReference>
<dbReference type="Gene3D" id="2.70.150.10">
    <property type="entry name" value="Calcium-transporting ATPase, cytoplasmic transduction domain A"/>
    <property type="match status" value="1"/>
</dbReference>
<evidence type="ECO:0000256" key="2">
    <source>
        <dbReference type="ARBA" id="ARBA00005675"/>
    </source>
</evidence>
<evidence type="ECO:0000256" key="7">
    <source>
        <dbReference type="ARBA" id="ARBA00022989"/>
    </source>
</evidence>
<dbReference type="FunFam" id="3.40.50.1000:FF:000001">
    <property type="entry name" value="Phospholipid-transporting ATPase IC"/>
    <property type="match status" value="1"/>
</dbReference>
<dbReference type="Pfam" id="PF13246">
    <property type="entry name" value="Cation_ATPase"/>
    <property type="match status" value="1"/>
</dbReference>
<gene>
    <name evidence="11" type="ORF">A6A04_01885</name>
</gene>
<comment type="subcellular location">
    <subcellularLocation>
        <location evidence="1">Membrane</location>
        <topology evidence="1">Multi-pass membrane protein</topology>
    </subcellularLocation>
</comment>
<dbReference type="SFLD" id="SFLDG00002">
    <property type="entry name" value="C1.7:_P-type_atpase_like"/>
    <property type="match status" value="1"/>
</dbReference>
<keyword evidence="7 9" id="KW-1133">Transmembrane helix</keyword>
<evidence type="ECO:0000256" key="9">
    <source>
        <dbReference type="SAM" id="Phobius"/>
    </source>
</evidence>
<dbReference type="PROSITE" id="PS00154">
    <property type="entry name" value="ATPASE_E1_E2"/>
    <property type="match status" value="1"/>
</dbReference>
<feature type="transmembrane region" description="Helical" evidence="9">
    <location>
        <begin position="701"/>
        <end position="721"/>
    </location>
</feature>
<comment type="similarity">
    <text evidence="2">Belongs to the cation transport ATPase (P-type) (TC 3.A.3) family. Type IIA subfamily.</text>
</comment>
<dbReference type="FunFam" id="3.40.50.1000:FF:000028">
    <property type="entry name" value="Calcium-transporting P-type ATPase, putative"/>
    <property type="match status" value="1"/>
</dbReference>
<feature type="transmembrane region" description="Helical" evidence="9">
    <location>
        <begin position="280"/>
        <end position="305"/>
    </location>
</feature>
<evidence type="ECO:0000313" key="12">
    <source>
        <dbReference type="Proteomes" id="UP000078428"/>
    </source>
</evidence>
<keyword evidence="6" id="KW-1278">Translocase</keyword>
<dbReference type="AlphaFoldDB" id="A0A178MP91"/>
<accession>A0A178MP91</accession>
<feature type="transmembrane region" description="Helical" evidence="9">
    <location>
        <begin position="251"/>
        <end position="268"/>
    </location>
</feature>
<dbReference type="SFLD" id="SFLDS00003">
    <property type="entry name" value="Haloacid_Dehalogenase"/>
    <property type="match status" value="1"/>
</dbReference>
<dbReference type="InterPro" id="IPR036412">
    <property type="entry name" value="HAD-like_sf"/>
</dbReference>
<keyword evidence="3 9" id="KW-0812">Transmembrane</keyword>
<feature type="transmembrane region" description="Helical" evidence="9">
    <location>
        <begin position="845"/>
        <end position="864"/>
    </location>
</feature>
<feature type="transmembrane region" description="Helical" evidence="9">
    <location>
        <begin position="677"/>
        <end position="695"/>
    </location>
</feature>
<dbReference type="PRINTS" id="PR00120">
    <property type="entry name" value="HATPASE"/>
</dbReference>
<dbReference type="InterPro" id="IPR006068">
    <property type="entry name" value="ATPase_P-typ_cation-transptr_C"/>
</dbReference>
<evidence type="ECO:0000256" key="8">
    <source>
        <dbReference type="ARBA" id="ARBA00023136"/>
    </source>
</evidence>
<dbReference type="InterPro" id="IPR018303">
    <property type="entry name" value="ATPase_P-typ_P_site"/>
</dbReference>
<keyword evidence="8 9" id="KW-0472">Membrane</keyword>
<keyword evidence="4" id="KW-0547">Nucleotide-binding</keyword>
<dbReference type="OrthoDB" id="391538at2"/>
<keyword evidence="5" id="KW-0067">ATP-binding</keyword>
<dbReference type="GO" id="GO:0015662">
    <property type="term" value="F:P-type ion transporter activity"/>
    <property type="evidence" value="ECO:0007669"/>
    <property type="project" value="UniProtKB-ARBA"/>
</dbReference>
<dbReference type="SUPFAM" id="SSF81660">
    <property type="entry name" value="Metal cation-transporting ATPase, ATP-binding domain N"/>
    <property type="match status" value="1"/>
</dbReference>
<dbReference type="Pfam" id="PF00122">
    <property type="entry name" value="E1-E2_ATPase"/>
    <property type="match status" value="1"/>
</dbReference>
<dbReference type="SMART" id="SM00831">
    <property type="entry name" value="Cation_ATPase_N"/>
    <property type="match status" value="1"/>
</dbReference>
<dbReference type="Gene3D" id="3.40.1110.10">
    <property type="entry name" value="Calcium-transporting ATPase, cytoplasmic domain N"/>
    <property type="match status" value="1"/>
</dbReference>
<evidence type="ECO:0000256" key="1">
    <source>
        <dbReference type="ARBA" id="ARBA00004141"/>
    </source>
</evidence>
<proteinExistence type="inferred from homology"/>
<feature type="transmembrane region" description="Helical" evidence="9">
    <location>
        <begin position="775"/>
        <end position="794"/>
    </location>
</feature>
<feature type="transmembrane region" description="Helical" evidence="9">
    <location>
        <begin position="749"/>
        <end position="769"/>
    </location>
</feature>
<feature type="domain" description="Cation-transporting P-type ATPase N-terminal" evidence="10">
    <location>
        <begin position="9"/>
        <end position="82"/>
    </location>
</feature>
<evidence type="ECO:0000256" key="3">
    <source>
        <dbReference type="ARBA" id="ARBA00022692"/>
    </source>
</evidence>
<dbReference type="GO" id="GO:0005524">
    <property type="term" value="F:ATP binding"/>
    <property type="evidence" value="ECO:0007669"/>
    <property type="project" value="UniProtKB-KW"/>
</dbReference>
<organism evidence="11 12">
    <name type="scientific">Paramagnetospirillum marisnigri</name>
    <dbReference type="NCBI Taxonomy" id="1285242"/>
    <lineage>
        <taxon>Bacteria</taxon>
        <taxon>Pseudomonadati</taxon>
        <taxon>Pseudomonadota</taxon>
        <taxon>Alphaproteobacteria</taxon>
        <taxon>Rhodospirillales</taxon>
        <taxon>Magnetospirillaceae</taxon>
        <taxon>Paramagnetospirillum</taxon>
    </lineage>
</organism>
<dbReference type="Pfam" id="PF00690">
    <property type="entry name" value="Cation_ATPase_N"/>
    <property type="match status" value="1"/>
</dbReference>
<protein>
    <submittedName>
        <fullName evidence="11">Metal-transporting ATPase</fullName>
    </submittedName>
</protein>
<dbReference type="Gene3D" id="3.40.50.1000">
    <property type="entry name" value="HAD superfamily/HAD-like"/>
    <property type="match status" value="1"/>
</dbReference>
<dbReference type="InterPro" id="IPR059000">
    <property type="entry name" value="ATPase_P-type_domA"/>
</dbReference>
<name>A0A178MP91_9PROT</name>
<dbReference type="Pfam" id="PF00689">
    <property type="entry name" value="Cation_ATPase_C"/>
    <property type="match status" value="1"/>
</dbReference>
<dbReference type="EMBL" id="LWQT01000055">
    <property type="protein sequence ID" value="OAN50363.1"/>
    <property type="molecule type" value="Genomic_DNA"/>
</dbReference>
<sequence>MNHATEVKPWHSQAAAEVLAALGSDGHGLGEEEAARRLASHGPNRLPEHPPRPAWAVFLDQFRNLLTLMLLGAGLLAGLIGDVTDMVAVLAVTAFNAVLGFVQERRAERILATLKSMLAQQARIRRGGQVRDIPAEALVPGDLVLLEAGDRIPADGRLILTRAAMVDESALTGESLPVDKQAETISAAAAPLGDRLGMAFMNTVMTAGRAEMVVTETGGATEMGRIAHLLATVEAPATPLQQRLDALGRRLALVAAVVVAVVALQGWLRGETAVDILLTAVALAVAAIPEGLPAVVTVTLAIGMFRMARRGAIVRRLSAVETLGSTTVICSDKTGTLTMNRMTALAGWARGRRFGEADMAEMSRSLLVAALCNDARLGADGVASGDPTEAALLVLAARADAVPPPGEWQRRAELPFDSARKLMATIHDGPEGPLLSVKGAPDVVAALCVSAMGPEGEIPLDAESRRVLDDEIAHMAGQALRVMALASRPVASGADPAASLDGLCLQALVGLADPPRPGVKESVAACHQAGIAVKMITGDHAVTAAAIATQLGIMGKGANGGEVVTGADLDRMAPEELARRVGAIAVFARVAPEHKVRIVEALKADGQVIAMTGDGVNDAAALKSAHLGVAMGRSGSDVTREAAAMVLTDDDFSTVVRAVREGRTIADNIVKFLRFQLSTNMGALLAVLAAPLFGLPLPFGAIQILWVNIIMDGPPAMALAFDPPRRGAMREPPRDQDQPILGARRLARLAWLGGLMAAGTLAALHLALAAGQDTATARSLAFTTFVLFQVVNVFNARVGRESALGRMALANGKLWLTLAAVLALQAVVVHWSVAQALFHTRDLSLDQWLLAAGLASLVLVAEELRKLLMRGRV</sequence>
<comment type="caution">
    <text evidence="11">The sequence shown here is derived from an EMBL/GenBank/DDBJ whole genome shotgun (WGS) entry which is preliminary data.</text>
</comment>
<dbReference type="InterPro" id="IPR023214">
    <property type="entry name" value="HAD_sf"/>
</dbReference>
<dbReference type="SUPFAM" id="SSF56784">
    <property type="entry name" value="HAD-like"/>
    <property type="match status" value="1"/>
</dbReference>
<dbReference type="Gene3D" id="1.20.1110.10">
    <property type="entry name" value="Calcium-transporting ATPase, transmembrane domain"/>
    <property type="match status" value="1"/>
</dbReference>
<feature type="transmembrane region" description="Helical" evidence="9">
    <location>
        <begin position="62"/>
        <end position="80"/>
    </location>
</feature>
<dbReference type="SUPFAM" id="SSF81653">
    <property type="entry name" value="Calcium ATPase, transduction domain A"/>
    <property type="match status" value="1"/>
</dbReference>
<dbReference type="GO" id="GO:0016887">
    <property type="term" value="F:ATP hydrolysis activity"/>
    <property type="evidence" value="ECO:0007669"/>
    <property type="project" value="InterPro"/>
</dbReference>
<feature type="transmembrane region" description="Helical" evidence="9">
    <location>
        <begin position="86"/>
        <end position="102"/>
    </location>
</feature>
<dbReference type="InterPro" id="IPR023299">
    <property type="entry name" value="ATPase_P-typ_cyto_dom_N"/>
</dbReference>
<reference evidence="11 12" key="1">
    <citation type="submission" date="2016-04" db="EMBL/GenBank/DDBJ databases">
        <title>Draft genome sequence of freshwater magnetotactic bacteria Magnetospirillum marisnigri SP-1 and Magnetospirillum moscoviense BB-1.</title>
        <authorList>
            <person name="Koziaeva V."/>
            <person name="Dziuba M.V."/>
            <person name="Ivanov T.M."/>
            <person name="Kuznetsov B."/>
            <person name="Grouzdev D.S."/>
        </authorList>
    </citation>
    <scope>NUCLEOTIDE SEQUENCE [LARGE SCALE GENOMIC DNA]</scope>
    <source>
        <strain evidence="11 12">SP-1</strain>
    </source>
</reference>
<dbReference type="GO" id="GO:0016020">
    <property type="term" value="C:membrane"/>
    <property type="evidence" value="ECO:0007669"/>
    <property type="project" value="UniProtKB-SubCell"/>
</dbReference>
<evidence type="ECO:0000256" key="4">
    <source>
        <dbReference type="ARBA" id="ARBA00022741"/>
    </source>
</evidence>
<dbReference type="Proteomes" id="UP000078428">
    <property type="component" value="Unassembled WGS sequence"/>
</dbReference>
<dbReference type="InterPro" id="IPR008250">
    <property type="entry name" value="ATPase_P-typ_transduc_dom_A_sf"/>
</dbReference>
<dbReference type="InterPro" id="IPR004014">
    <property type="entry name" value="ATPase_P-typ_cation-transptr_N"/>
</dbReference>
<evidence type="ECO:0000259" key="10">
    <source>
        <dbReference type="SMART" id="SM00831"/>
    </source>
</evidence>
<dbReference type="NCBIfam" id="TIGR01494">
    <property type="entry name" value="ATPase_P-type"/>
    <property type="match status" value="2"/>
</dbReference>